<name>A0A918SB78_9HYPH</name>
<gene>
    <name evidence="9" type="primary">cobI</name>
    <name evidence="9" type="ORF">GCM10007989_28450</name>
</gene>
<dbReference type="PANTHER" id="PTHR43467">
    <property type="entry name" value="COBALT-PRECORRIN-2 C(20)-METHYLTRANSFERASE"/>
    <property type="match status" value="1"/>
</dbReference>
<sequence>MTGTLHLIGVGPGDPELLTLKAARLLGTAPVVAYPATVEDQALALEIASPHLNPDAERMPITIPMRVDRAPAKAAYDRAAAAMLTRLNAGDDIAYLCEGDPLFYGSAMYLVDRIASHAPIEIVPGVSSLTAAAASIRRPIAARNEVLKVLPAPLPDETLREELANAPAAAIIKVGRHFDRVRALLMETGHAGNAVVVEHASSGRERISPLSAFRHDERPYFSIILCYRGHEPWGRTP</sequence>
<dbReference type="InterPro" id="IPR012382">
    <property type="entry name" value="CobI/CbiL"/>
</dbReference>
<evidence type="ECO:0000256" key="6">
    <source>
        <dbReference type="ARBA" id="ARBA00022691"/>
    </source>
</evidence>
<evidence type="ECO:0000256" key="2">
    <source>
        <dbReference type="ARBA" id="ARBA00005879"/>
    </source>
</evidence>
<keyword evidence="3" id="KW-0169">Cobalamin biosynthesis</keyword>
<dbReference type="Gene3D" id="3.30.950.10">
    <property type="entry name" value="Methyltransferase, Cobalt-precorrin-4 Transmethylase, Domain 2"/>
    <property type="match status" value="1"/>
</dbReference>
<dbReference type="InterPro" id="IPR000878">
    <property type="entry name" value="4pyrrol_Mease"/>
</dbReference>
<evidence type="ECO:0000256" key="3">
    <source>
        <dbReference type="ARBA" id="ARBA00022573"/>
    </source>
</evidence>
<keyword evidence="10" id="KW-1185">Reference proteome</keyword>
<evidence type="ECO:0000256" key="7">
    <source>
        <dbReference type="PIRNR" id="PIRNR036427"/>
    </source>
</evidence>
<comment type="similarity">
    <text evidence="2 7">Belongs to the precorrin methyltransferase family.</text>
</comment>
<dbReference type="GO" id="GO:0009236">
    <property type="term" value="P:cobalamin biosynthetic process"/>
    <property type="evidence" value="ECO:0007669"/>
    <property type="project" value="UniProtKB-UniRule"/>
</dbReference>
<dbReference type="GO" id="GO:0032259">
    <property type="term" value="P:methylation"/>
    <property type="evidence" value="ECO:0007669"/>
    <property type="project" value="UniProtKB-KW"/>
</dbReference>
<dbReference type="GO" id="GO:0030788">
    <property type="term" value="F:precorrin-2 C20-methyltransferase activity"/>
    <property type="evidence" value="ECO:0007669"/>
    <property type="project" value="InterPro"/>
</dbReference>
<feature type="domain" description="Tetrapyrrole methylase" evidence="8">
    <location>
        <begin position="4"/>
        <end position="207"/>
    </location>
</feature>
<evidence type="ECO:0000259" key="8">
    <source>
        <dbReference type="Pfam" id="PF00590"/>
    </source>
</evidence>
<evidence type="ECO:0000256" key="1">
    <source>
        <dbReference type="ARBA" id="ARBA00004953"/>
    </source>
</evidence>
<dbReference type="CDD" id="cd11645">
    <property type="entry name" value="Precorrin_2_C20_MT"/>
    <property type="match status" value="1"/>
</dbReference>
<keyword evidence="6" id="KW-0949">S-adenosyl-L-methionine</keyword>
<evidence type="ECO:0000256" key="4">
    <source>
        <dbReference type="ARBA" id="ARBA00022603"/>
    </source>
</evidence>
<keyword evidence="4" id="KW-0489">Methyltransferase</keyword>
<reference evidence="9" key="1">
    <citation type="journal article" date="2014" name="Int. J. Syst. Evol. Microbiol.">
        <title>Complete genome sequence of Corynebacterium casei LMG S-19264T (=DSM 44701T), isolated from a smear-ripened cheese.</title>
        <authorList>
            <consortium name="US DOE Joint Genome Institute (JGI-PGF)"/>
            <person name="Walter F."/>
            <person name="Albersmeier A."/>
            <person name="Kalinowski J."/>
            <person name="Ruckert C."/>
        </authorList>
    </citation>
    <scope>NUCLEOTIDE SEQUENCE</scope>
    <source>
        <strain evidence="9">KCTC 32437</strain>
    </source>
</reference>
<dbReference type="EMBL" id="BMZE01000003">
    <property type="protein sequence ID" value="GHA30837.1"/>
    <property type="molecule type" value="Genomic_DNA"/>
</dbReference>
<dbReference type="InterPro" id="IPR035996">
    <property type="entry name" value="4pyrrol_Methylase_sf"/>
</dbReference>
<protein>
    <submittedName>
        <fullName evidence="9">Precorrin-2 C(20)-methyltransferase</fullName>
    </submittedName>
</protein>
<dbReference type="SUPFAM" id="SSF53790">
    <property type="entry name" value="Tetrapyrrole methylase"/>
    <property type="match status" value="1"/>
</dbReference>
<comment type="pathway">
    <text evidence="1">Cofactor biosynthesis; adenosylcobalamin biosynthesis.</text>
</comment>
<dbReference type="InterPro" id="IPR014777">
    <property type="entry name" value="4pyrrole_Mease_sub1"/>
</dbReference>
<organism evidence="9 10">
    <name type="scientific">Devosia pacifica</name>
    <dbReference type="NCBI Taxonomy" id="1335967"/>
    <lineage>
        <taxon>Bacteria</taxon>
        <taxon>Pseudomonadati</taxon>
        <taxon>Pseudomonadota</taxon>
        <taxon>Alphaproteobacteria</taxon>
        <taxon>Hyphomicrobiales</taxon>
        <taxon>Devosiaceae</taxon>
        <taxon>Devosia</taxon>
    </lineage>
</organism>
<dbReference type="InterPro" id="IPR006364">
    <property type="entry name" value="CobI/CbiL/CobIJ_dom"/>
</dbReference>
<evidence type="ECO:0000313" key="9">
    <source>
        <dbReference type="EMBL" id="GHA30837.1"/>
    </source>
</evidence>
<dbReference type="PIRSF" id="PIRSF036427">
    <property type="entry name" value="Precrrn-2_mtase"/>
    <property type="match status" value="1"/>
</dbReference>
<keyword evidence="5" id="KW-0808">Transferase</keyword>
<dbReference type="PANTHER" id="PTHR43467:SF2">
    <property type="entry name" value="COBALT-PRECORRIN-2 C(20)-METHYLTRANSFERASE"/>
    <property type="match status" value="1"/>
</dbReference>
<dbReference type="Proteomes" id="UP000646579">
    <property type="component" value="Unassembled WGS sequence"/>
</dbReference>
<dbReference type="InterPro" id="IPR014776">
    <property type="entry name" value="4pyrrole_Mease_sub2"/>
</dbReference>
<proteinExistence type="inferred from homology"/>
<reference evidence="9" key="2">
    <citation type="submission" date="2020-09" db="EMBL/GenBank/DDBJ databases">
        <authorList>
            <person name="Sun Q."/>
            <person name="Kim S."/>
        </authorList>
    </citation>
    <scope>NUCLEOTIDE SEQUENCE</scope>
    <source>
        <strain evidence="9">KCTC 32437</strain>
    </source>
</reference>
<evidence type="ECO:0000313" key="10">
    <source>
        <dbReference type="Proteomes" id="UP000646579"/>
    </source>
</evidence>
<dbReference type="AlphaFoldDB" id="A0A918SB78"/>
<dbReference type="Gene3D" id="3.40.1010.10">
    <property type="entry name" value="Cobalt-precorrin-4 Transmethylase, Domain 1"/>
    <property type="match status" value="1"/>
</dbReference>
<dbReference type="Pfam" id="PF00590">
    <property type="entry name" value="TP_methylase"/>
    <property type="match status" value="1"/>
</dbReference>
<dbReference type="NCBIfam" id="TIGR01467">
    <property type="entry name" value="cobI_cbiL"/>
    <property type="match status" value="1"/>
</dbReference>
<evidence type="ECO:0000256" key="5">
    <source>
        <dbReference type="ARBA" id="ARBA00022679"/>
    </source>
</evidence>
<accession>A0A918SB78</accession>
<comment type="caution">
    <text evidence="9">The sequence shown here is derived from an EMBL/GenBank/DDBJ whole genome shotgun (WGS) entry which is preliminary data.</text>
</comment>